<proteinExistence type="predicted"/>
<dbReference type="InterPro" id="IPR011009">
    <property type="entry name" value="Kinase-like_dom_sf"/>
</dbReference>
<keyword evidence="2" id="KW-1185">Reference proteome</keyword>
<protein>
    <recommendedName>
        <fullName evidence="3">Protein kinase domain-containing protein</fullName>
    </recommendedName>
</protein>
<accession>A0AAW1Q234</accession>
<dbReference type="SUPFAM" id="SSF56112">
    <property type="entry name" value="Protein kinase-like (PK-like)"/>
    <property type="match status" value="1"/>
</dbReference>
<dbReference type="Proteomes" id="UP001465755">
    <property type="component" value="Unassembled WGS sequence"/>
</dbReference>
<evidence type="ECO:0000313" key="1">
    <source>
        <dbReference type="EMBL" id="KAK9814903.1"/>
    </source>
</evidence>
<reference evidence="1 2" key="1">
    <citation type="journal article" date="2024" name="Nat. Commun.">
        <title>Phylogenomics reveals the evolutionary origins of lichenization in chlorophyte algae.</title>
        <authorList>
            <person name="Puginier C."/>
            <person name="Libourel C."/>
            <person name="Otte J."/>
            <person name="Skaloud P."/>
            <person name="Haon M."/>
            <person name="Grisel S."/>
            <person name="Petersen M."/>
            <person name="Berrin J.G."/>
            <person name="Delaux P.M."/>
            <person name="Dal Grande F."/>
            <person name="Keller J."/>
        </authorList>
    </citation>
    <scope>NUCLEOTIDE SEQUENCE [LARGE SCALE GENOMIC DNA]</scope>
    <source>
        <strain evidence="1 2">SAG 2036</strain>
    </source>
</reference>
<name>A0AAW1Q234_9CHLO</name>
<evidence type="ECO:0008006" key="3">
    <source>
        <dbReference type="Google" id="ProtNLM"/>
    </source>
</evidence>
<sequence>MFSSSRRKGQRQAAPELLSIERFPGNVIMLETEYLAPEASWERLDQAAPRIQDWEDATAVLEATVSALHKCCDNTAVHGDLRGPNILVRGSAPRWRPAPLRCPVAAALPRLGRALRL</sequence>
<evidence type="ECO:0000313" key="2">
    <source>
        <dbReference type="Proteomes" id="UP001465755"/>
    </source>
</evidence>
<dbReference type="EMBL" id="JALJOQ010000001">
    <property type="protein sequence ID" value="KAK9814903.1"/>
    <property type="molecule type" value="Genomic_DNA"/>
</dbReference>
<organism evidence="1 2">
    <name type="scientific">Symbiochloris irregularis</name>
    <dbReference type="NCBI Taxonomy" id="706552"/>
    <lineage>
        <taxon>Eukaryota</taxon>
        <taxon>Viridiplantae</taxon>
        <taxon>Chlorophyta</taxon>
        <taxon>core chlorophytes</taxon>
        <taxon>Trebouxiophyceae</taxon>
        <taxon>Trebouxiales</taxon>
        <taxon>Trebouxiaceae</taxon>
        <taxon>Symbiochloris</taxon>
    </lineage>
</organism>
<dbReference type="AlphaFoldDB" id="A0AAW1Q234"/>
<gene>
    <name evidence="1" type="ORF">WJX73_001668</name>
</gene>
<comment type="caution">
    <text evidence="1">The sequence shown here is derived from an EMBL/GenBank/DDBJ whole genome shotgun (WGS) entry which is preliminary data.</text>
</comment>